<reference evidence="2" key="1">
    <citation type="submission" date="2020-11" db="EMBL/GenBank/DDBJ databases">
        <title>Sequencing the genomes of 1000 actinobacteria strains.</title>
        <authorList>
            <person name="Klenk H.-P."/>
        </authorList>
    </citation>
    <scope>NUCLEOTIDE SEQUENCE</scope>
    <source>
        <strain evidence="2">DSM 43175</strain>
    </source>
</reference>
<dbReference type="Proteomes" id="UP000614047">
    <property type="component" value="Unassembled WGS sequence"/>
</dbReference>
<feature type="compositionally biased region" description="Low complexity" evidence="1">
    <location>
        <begin position="13"/>
        <end position="25"/>
    </location>
</feature>
<dbReference type="EMBL" id="JADOUA010000001">
    <property type="protein sequence ID" value="MBG6089964.1"/>
    <property type="molecule type" value="Genomic_DNA"/>
</dbReference>
<evidence type="ECO:0000313" key="3">
    <source>
        <dbReference type="Proteomes" id="UP000614047"/>
    </source>
</evidence>
<name>A0A931DJN6_9ACTN</name>
<protein>
    <submittedName>
        <fullName evidence="2">Uncharacterized protein</fullName>
    </submittedName>
</protein>
<evidence type="ECO:0000313" key="2">
    <source>
        <dbReference type="EMBL" id="MBG6089964.1"/>
    </source>
</evidence>
<proteinExistence type="predicted"/>
<evidence type="ECO:0000256" key="1">
    <source>
        <dbReference type="SAM" id="MobiDB-lite"/>
    </source>
</evidence>
<accession>A0A931DJN6</accession>
<keyword evidence="3" id="KW-1185">Reference proteome</keyword>
<dbReference type="AlphaFoldDB" id="A0A931DJN6"/>
<sequence length="96" mass="9488">MTFTPAPEGVNEPAPAGRLARGSAAGAGLGPALVAERLEELTATPQACAAFAAYLDALEGTGFGRRPAEAAYLASSRALIAAANGAPAPESHLEVA</sequence>
<gene>
    <name evidence="2" type="ORF">IW256_004077</name>
</gene>
<feature type="region of interest" description="Disordered" evidence="1">
    <location>
        <begin position="1"/>
        <end position="25"/>
    </location>
</feature>
<dbReference type="RefSeq" id="WP_197012499.1">
    <property type="nucleotide sequence ID" value="NZ_BAABES010000010.1"/>
</dbReference>
<comment type="caution">
    <text evidence="2">The sequence shown here is derived from an EMBL/GenBank/DDBJ whole genome shotgun (WGS) entry which is preliminary data.</text>
</comment>
<organism evidence="2 3">
    <name type="scientific">Actinomadura viridis</name>
    <dbReference type="NCBI Taxonomy" id="58110"/>
    <lineage>
        <taxon>Bacteria</taxon>
        <taxon>Bacillati</taxon>
        <taxon>Actinomycetota</taxon>
        <taxon>Actinomycetes</taxon>
        <taxon>Streptosporangiales</taxon>
        <taxon>Thermomonosporaceae</taxon>
        <taxon>Actinomadura</taxon>
    </lineage>
</organism>